<keyword evidence="5" id="KW-1185">Reference proteome</keyword>
<proteinExistence type="inferred from homology"/>
<dbReference type="InterPro" id="IPR050882">
    <property type="entry name" value="Prepilin_peptidase/N-MTase"/>
</dbReference>
<dbReference type="Gene3D" id="1.20.120.1220">
    <property type="match status" value="1"/>
</dbReference>
<feature type="transmembrane region" description="Helical" evidence="2">
    <location>
        <begin position="12"/>
        <end position="45"/>
    </location>
</feature>
<dbReference type="Proteomes" id="UP000602653">
    <property type="component" value="Chromosome"/>
</dbReference>
<feature type="domain" description="Prepilin type IV endopeptidase peptidase" evidence="3">
    <location>
        <begin position="38"/>
        <end position="143"/>
    </location>
</feature>
<reference evidence="4 5" key="1">
    <citation type="submission" date="2021-02" db="EMBL/GenBank/DDBJ databases">
        <title>Complete Genome Sequence of Arcanobacterium phocisimile strain DSM 26142T from a harbour seal.</title>
        <authorList>
            <person name="Borowiak M."/>
            <person name="Alssahen M."/>
            <person name="Malorny B."/>
            <person name="Laemmler C."/>
            <person name="Siebert U."/>
            <person name="Ploetz M."/>
            <person name="Abdulmawjood A."/>
        </authorList>
    </citation>
    <scope>NUCLEOTIDE SEQUENCE [LARGE SCALE GENOMIC DNA]</scope>
    <source>
        <strain evidence="4 5">DSM 26142</strain>
    </source>
</reference>
<feature type="transmembrane region" description="Helical" evidence="2">
    <location>
        <begin position="57"/>
        <end position="76"/>
    </location>
</feature>
<dbReference type="InterPro" id="IPR000045">
    <property type="entry name" value="Prepilin_IV_endopep_pep"/>
</dbReference>
<keyword evidence="2" id="KW-0812">Transmembrane</keyword>
<dbReference type="EMBL" id="CP070228">
    <property type="protein sequence ID" value="QRV02938.1"/>
    <property type="molecule type" value="Genomic_DNA"/>
</dbReference>
<dbReference type="PANTHER" id="PTHR30487:SF0">
    <property type="entry name" value="PREPILIN LEADER PEPTIDASE_N-METHYLTRANSFERASE-RELATED"/>
    <property type="match status" value="1"/>
</dbReference>
<dbReference type="PANTHER" id="PTHR30487">
    <property type="entry name" value="TYPE 4 PREPILIN-LIKE PROTEINS LEADER PEPTIDE-PROCESSING ENZYME"/>
    <property type="match status" value="1"/>
</dbReference>
<protein>
    <submittedName>
        <fullName evidence="4">Prepilin peptidase</fullName>
    </submittedName>
</protein>
<feature type="transmembrane region" description="Helical" evidence="2">
    <location>
        <begin position="128"/>
        <end position="149"/>
    </location>
</feature>
<keyword evidence="2" id="KW-1133">Transmembrane helix</keyword>
<dbReference type="RefSeq" id="WP_204425611.1">
    <property type="nucleotide sequence ID" value="NZ_CP070228.1"/>
</dbReference>
<keyword evidence="2" id="KW-0472">Membrane</keyword>
<dbReference type="Pfam" id="PF01478">
    <property type="entry name" value="Peptidase_A24"/>
    <property type="match status" value="1"/>
</dbReference>
<evidence type="ECO:0000313" key="4">
    <source>
        <dbReference type="EMBL" id="QRV02938.1"/>
    </source>
</evidence>
<evidence type="ECO:0000313" key="5">
    <source>
        <dbReference type="Proteomes" id="UP000602653"/>
    </source>
</evidence>
<accession>A0ABX7III4</accession>
<evidence type="ECO:0000259" key="3">
    <source>
        <dbReference type="Pfam" id="PF01478"/>
    </source>
</evidence>
<gene>
    <name evidence="4" type="ORF">JTE88_04260</name>
</gene>
<feature type="transmembrane region" description="Helical" evidence="2">
    <location>
        <begin position="88"/>
        <end position="108"/>
    </location>
</feature>
<evidence type="ECO:0000256" key="2">
    <source>
        <dbReference type="SAM" id="Phobius"/>
    </source>
</evidence>
<evidence type="ECO:0000256" key="1">
    <source>
        <dbReference type="ARBA" id="ARBA00005801"/>
    </source>
</evidence>
<organism evidence="4 5">
    <name type="scientific">Arcanobacterium phocisimile</name>
    <dbReference type="NCBI Taxonomy" id="1302235"/>
    <lineage>
        <taxon>Bacteria</taxon>
        <taxon>Bacillati</taxon>
        <taxon>Actinomycetota</taxon>
        <taxon>Actinomycetes</taxon>
        <taxon>Actinomycetales</taxon>
        <taxon>Actinomycetaceae</taxon>
        <taxon>Arcanobacterium</taxon>
    </lineage>
</organism>
<name>A0ABX7III4_9ACTO</name>
<sequence length="185" mass="20020">MEVLNSQRIRLVTLFCALVAGVVSLHSMSVLSALTTVAFYVLLIWNAIIDAYTKTLLVWVTNTAIVIALLHSVWLYHSDFTTWGSSLLWGLLICVPLILSSLLTGGRMLGVGDVRLLIALVCWHGTHILDALVIAIVAAGVVSLVGLVIRRLDRHATIPFGPYLVGGSWITSVSKDFVSLAQSVI</sequence>
<comment type="similarity">
    <text evidence="1">Belongs to the peptidase A24 family.</text>
</comment>